<protein>
    <submittedName>
        <fullName evidence="3">von Willebrand factor type A</fullName>
    </submittedName>
</protein>
<dbReference type="Pfam" id="PF13519">
    <property type="entry name" value="VWA_2"/>
    <property type="match status" value="1"/>
</dbReference>
<dbReference type="Gene3D" id="3.40.50.410">
    <property type="entry name" value="von Willebrand factor, type A domain"/>
    <property type="match status" value="1"/>
</dbReference>
<feature type="domain" description="VWFA" evidence="2">
    <location>
        <begin position="84"/>
        <end position="283"/>
    </location>
</feature>
<name>A8DJJ0_9BACT</name>
<dbReference type="CDD" id="cd00198">
    <property type="entry name" value="vWFA"/>
    <property type="match status" value="1"/>
</dbReference>
<dbReference type="InterPro" id="IPR036465">
    <property type="entry name" value="vWFA_dom_sf"/>
</dbReference>
<reference evidence="3" key="1">
    <citation type="journal article" date="2007" name="Science">
        <title>Candidatus Chloracidobacterium thermophilum: an aerobic phototrophic Acidobacterium.</title>
        <authorList>
            <person name="Bryant D.A."/>
            <person name="Costas A.M."/>
            <person name="Maresca J.A."/>
            <person name="Chew A.G."/>
            <person name="Klatt C.G."/>
            <person name="Bateson M.M."/>
            <person name="Tallon L.J."/>
            <person name="Hostetler J."/>
            <person name="Nelson W.C."/>
            <person name="Heidelberg J.F."/>
            <person name="Ward D.M."/>
        </authorList>
    </citation>
    <scope>NUCLEOTIDE SEQUENCE</scope>
</reference>
<organism evidence="3">
    <name type="scientific">Chloracidobacterium thermophilum</name>
    <dbReference type="NCBI Taxonomy" id="458033"/>
    <lineage>
        <taxon>Bacteria</taxon>
        <taxon>Pseudomonadati</taxon>
        <taxon>Acidobacteriota</taxon>
        <taxon>Terriglobia</taxon>
        <taxon>Terriglobales</taxon>
        <taxon>Acidobacteriaceae</taxon>
        <taxon>Chloracidobacterium</taxon>
    </lineage>
</organism>
<keyword evidence="1" id="KW-0732">Signal</keyword>
<dbReference type="InterPro" id="IPR017802">
    <property type="entry name" value="VWFA-rel_acidobac-type"/>
</dbReference>
<dbReference type="NCBIfam" id="TIGR03436">
    <property type="entry name" value="acidobact_VWFA"/>
    <property type="match status" value="1"/>
</dbReference>
<evidence type="ECO:0000256" key="1">
    <source>
        <dbReference type="SAM" id="SignalP"/>
    </source>
</evidence>
<feature type="chain" id="PRO_5002718746" evidence="1">
    <location>
        <begin position="21"/>
        <end position="327"/>
    </location>
</feature>
<dbReference type="InterPro" id="IPR002035">
    <property type="entry name" value="VWF_A"/>
</dbReference>
<dbReference type="SUPFAM" id="SSF53300">
    <property type="entry name" value="vWA-like"/>
    <property type="match status" value="1"/>
</dbReference>
<sequence>MHWLVVLLWSLTASLVAAWAQERAAIPDDTTVTLRAQQVVVPFTVVDRLNRPVTTITAADVKLYEDGVEQDIVSLGRAPELPTTVVVVLDCSGSMVSRLPLAKRATLMFLERILRLPQDRAALLACQQDLLLVQPLTNSLDALRQALATLDEQLPSPLGRVVPFEPKQATPPGTALYAALYAAIELLPEERDDARRRVVVAISDGFDSEGLIRVGEVIEHAWRNQVSLYALGIGQPELTATDTNQMVNRADLERLCNSTGGQAFFPRLDREFFTAFAQVDADLRHSFVLAYTPTNESAVFRTIRIEVPHHPDWKVRHRAGYYTNPSE</sequence>
<proteinExistence type="predicted"/>
<dbReference type="AlphaFoldDB" id="A8DJJ0"/>
<evidence type="ECO:0000313" key="3">
    <source>
        <dbReference type="EMBL" id="ABV27414.1"/>
    </source>
</evidence>
<evidence type="ECO:0000259" key="2">
    <source>
        <dbReference type="PROSITE" id="PS50234"/>
    </source>
</evidence>
<accession>A8DJJ0</accession>
<dbReference type="PROSITE" id="PS50234">
    <property type="entry name" value="VWFA"/>
    <property type="match status" value="1"/>
</dbReference>
<dbReference type="SMART" id="SM00327">
    <property type="entry name" value="VWA"/>
    <property type="match status" value="1"/>
</dbReference>
<dbReference type="EMBL" id="EF531339">
    <property type="protein sequence ID" value="ABV27414.1"/>
    <property type="molecule type" value="Genomic_DNA"/>
</dbReference>
<feature type="signal peptide" evidence="1">
    <location>
        <begin position="1"/>
        <end position="20"/>
    </location>
</feature>
<gene>
    <name evidence="3" type="ORF">YS_M60-F11.083</name>
</gene>